<name>A0A5B0GZJ7_9BURK</name>
<organism evidence="2 3">
    <name type="scientific">Paraburkholderia panacisoli</name>
    <dbReference type="NCBI Taxonomy" id="2603818"/>
    <lineage>
        <taxon>Bacteria</taxon>
        <taxon>Pseudomonadati</taxon>
        <taxon>Pseudomonadota</taxon>
        <taxon>Betaproteobacteria</taxon>
        <taxon>Burkholderiales</taxon>
        <taxon>Burkholderiaceae</taxon>
        <taxon>Paraburkholderia</taxon>
    </lineage>
</organism>
<dbReference type="RefSeq" id="WP_149672147.1">
    <property type="nucleotide sequence ID" value="NZ_VTUZ01000015.1"/>
</dbReference>
<evidence type="ECO:0000256" key="1">
    <source>
        <dbReference type="SAM" id="Phobius"/>
    </source>
</evidence>
<evidence type="ECO:0000313" key="3">
    <source>
        <dbReference type="Proteomes" id="UP000325273"/>
    </source>
</evidence>
<dbReference type="AlphaFoldDB" id="A0A5B0GZJ7"/>
<keyword evidence="1" id="KW-0472">Membrane</keyword>
<protein>
    <submittedName>
        <fullName evidence="2">Uncharacterized protein</fullName>
    </submittedName>
</protein>
<comment type="caution">
    <text evidence="2">The sequence shown here is derived from an EMBL/GenBank/DDBJ whole genome shotgun (WGS) entry which is preliminary data.</text>
</comment>
<keyword evidence="3" id="KW-1185">Reference proteome</keyword>
<accession>A0A5B0GZJ7</accession>
<keyword evidence="1" id="KW-1133">Transmembrane helix</keyword>
<reference evidence="2 3" key="1">
    <citation type="submission" date="2019-08" db="EMBL/GenBank/DDBJ databases">
        <title>Paraburkholderia sp. DCY113.</title>
        <authorList>
            <person name="Kang J."/>
        </authorList>
    </citation>
    <scope>NUCLEOTIDE SEQUENCE [LARGE SCALE GENOMIC DNA]</scope>
    <source>
        <strain evidence="2 3">DCY113</strain>
    </source>
</reference>
<evidence type="ECO:0000313" key="2">
    <source>
        <dbReference type="EMBL" id="KAA1008220.1"/>
    </source>
</evidence>
<gene>
    <name evidence="2" type="ORF">FVF58_23070</name>
</gene>
<keyword evidence="1" id="KW-0812">Transmembrane</keyword>
<feature type="transmembrane region" description="Helical" evidence="1">
    <location>
        <begin position="24"/>
        <end position="48"/>
    </location>
</feature>
<dbReference type="Proteomes" id="UP000325273">
    <property type="component" value="Unassembled WGS sequence"/>
</dbReference>
<dbReference type="EMBL" id="VTUZ01000015">
    <property type="protein sequence ID" value="KAA1008220.1"/>
    <property type="molecule type" value="Genomic_DNA"/>
</dbReference>
<proteinExistence type="predicted"/>
<sequence>MSALLNWFAAVRWRMSLSHCLEGLLIQIPLGLLFDFRIGALGVVVWYWSRKKLEMELETLRPEEALAFSPHAYTWAIGWFPWQWDAYKVLDVALPTISSSLIALAAIAYRGPLSHF</sequence>